<dbReference type="EMBL" id="CP038015">
    <property type="protein sequence ID" value="QBP42296.1"/>
    <property type="molecule type" value="Genomic_DNA"/>
</dbReference>
<sequence length="446" mass="49662">MQLRKSEYQKNLGVKMNTLIKDVLLNVSLITIIILMWKFLSLKNQESHLFQKASLGIAAIMSITFCLSFPLVFQDQFQINFYHIPIGIAGLYGGATIGSILFVVTAPLLFLLSEDNLEISMILLVSQTLAIILLSPYFNRWKINNKMIIGTLLISIFSSVSIATTININQTDQVSLIIGLGVILVYLAFIAFCFFLIEKFNTSLETQKIVANAEKMEGLYHLAAAFGHEVRQPITTGKGMLQLLSDDSLPTDKRIEFLSAAISEVNRAEKIIQDYQVFAQPYSNKLERFDLVNEIQKVLNLVEPLTNVSNVQINTNLSSAWINGDKAKIERCLIHICTNAVEAMDTGGILTIQSFSTTENSIIEISDTGIGMTKKQISTLGEPLYSLSSRKGTGLGMMMVFRLVEGMKGKLEIQSKVGEGTKVTIVFPNKKLLKDAHTHIDKEFVY</sequence>
<feature type="transmembrane region" description="Helical" evidence="9">
    <location>
        <begin position="85"/>
        <end position="113"/>
    </location>
</feature>
<dbReference type="AlphaFoldDB" id="A0A4P7A2W4"/>
<feature type="transmembrane region" description="Helical" evidence="9">
    <location>
        <begin position="147"/>
        <end position="168"/>
    </location>
</feature>
<name>A0A4P7A2W4_9BACL</name>
<dbReference type="GO" id="GO:0000155">
    <property type="term" value="F:phosphorelay sensor kinase activity"/>
    <property type="evidence" value="ECO:0007669"/>
    <property type="project" value="InterPro"/>
</dbReference>
<evidence type="ECO:0000313" key="11">
    <source>
        <dbReference type="EMBL" id="QBP42296.1"/>
    </source>
</evidence>
<feature type="transmembrane region" description="Helical" evidence="9">
    <location>
        <begin position="23"/>
        <end position="41"/>
    </location>
</feature>
<keyword evidence="8" id="KW-0902">Two-component regulatory system</keyword>
<evidence type="ECO:0000259" key="10">
    <source>
        <dbReference type="PROSITE" id="PS50109"/>
    </source>
</evidence>
<dbReference type="Gene3D" id="3.30.565.10">
    <property type="entry name" value="Histidine kinase-like ATPase, C-terminal domain"/>
    <property type="match status" value="1"/>
</dbReference>
<keyword evidence="7" id="KW-0067">ATP-binding</keyword>
<evidence type="ECO:0000256" key="5">
    <source>
        <dbReference type="ARBA" id="ARBA00022741"/>
    </source>
</evidence>
<keyword evidence="9" id="KW-0472">Membrane</keyword>
<dbReference type="OrthoDB" id="9815750at2"/>
<dbReference type="SMART" id="SM00388">
    <property type="entry name" value="HisKA"/>
    <property type="match status" value="1"/>
</dbReference>
<keyword evidence="3" id="KW-0597">Phosphoprotein</keyword>
<organism evidence="11 12">
    <name type="scientific">Paenisporosarcina antarctica</name>
    <dbReference type="NCBI Taxonomy" id="417367"/>
    <lineage>
        <taxon>Bacteria</taxon>
        <taxon>Bacillati</taxon>
        <taxon>Bacillota</taxon>
        <taxon>Bacilli</taxon>
        <taxon>Bacillales</taxon>
        <taxon>Caryophanaceae</taxon>
        <taxon>Paenisporosarcina</taxon>
    </lineage>
</organism>
<feature type="transmembrane region" description="Helical" evidence="9">
    <location>
        <begin position="119"/>
        <end position="138"/>
    </location>
</feature>
<accession>A0A4P7A2W4</accession>
<dbReference type="PANTHER" id="PTHR43065">
    <property type="entry name" value="SENSOR HISTIDINE KINASE"/>
    <property type="match status" value="1"/>
</dbReference>
<dbReference type="KEGG" id="panc:E2636_14550"/>
<dbReference type="Gene3D" id="1.10.287.130">
    <property type="match status" value="1"/>
</dbReference>
<keyword evidence="9" id="KW-1133">Transmembrane helix</keyword>
<dbReference type="InterPro" id="IPR003661">
    <property type="entry name" value="HisK_dim/P_dom"/>
</dbReference>
<comment type="catalytic activity">
    <reaction evidence="1">
        <text>ATP + protein L-histidine = ADP + protein N-phospho-L-histidine.</text>
        <dbReference type="EC" id="2.7.13.3"/>
    </reaction>
</comment>
<feature type="transmembrane region" description="Helical" evidence="9">
    <location>
        <begin position="53"/>
        <end position="73"/>
    </location>
</feature>
<keyword evidence="4" id="KW-0808">Transferase</keyword>
<dbReference type="PROSITE" id="PS50109">
    <property type="entry name" value="HIS_KIN"/>
    <property type="match status" value="1"/>
</dbReference>
<evidence type="ECO:0000256" key="8">
    <source>
        <dbReference type="ARBA" id="ARBA00023012"/>
    </source>
</evidence>
<dbReference type="InterPro" id="IPR004358">
    <property type="entry name" value="Sig_transdc_His_kin-like_C"/>
</dbReference>
<dbReference type="Pfam" id="PF00512">
    <property type="entry name" value="HisKA"/>
    <property type="match status" value="1"/>
</dbReference>
<dbReference type="PRINTS" id="PR00344">
    <property type="entry name" value="BCTRLSENSOR"/>
</dbReference>
<dbReference type="InterPro" id="IPR036890">
    <property type="entry name" value="HATPase_C_sf"/>
</dbReference>
<protein>
    <recommendedName>
        <fullName evidence="2">histidine kinase</fullName>
        <ecNumber evidence="2">2.7.13.3</ecNumber>
    </recommendedName>
</protein>
<dbReference type="CDD" id="cd00082">
    <property type="entry name" value="HisKA"/>
    <property type="match status" value="1"/>
</dbReference>
<dbReference type="Pfam" id="PF02518">
    <property type="entry name" value="HATPase_c"/>
    <property type="match status" value="1"/>
</dbReference>
<feature type="transmembrane region" description="Helical" evidence="9">
    <location>
        <begin position="174"/>
        <end position="197"/>
    </location>
</feature>
<keyword evidence="12" id="KW-1185">Reference proteome</keyword>
<evidence type="ECO:0000256" key="9">
    <source>
        <dbReference type="SAM" id="Phobius"/>
    </source>
</evidence>
<dbReference type="Proteomes" id="UP000294292">
    <property type="component" value="Chromosome"/>
</dbReference>
<feature type="domain" description="Histidine kinase" evidence="10">
    <location>
        <begin position="225"/>
        <end position="431"/>
    </location>
</feature>
<evidence type="ECO:0000256" key="1">
    <source>
        <dbReference type="ARBA" id="ARBA00000085"/>
    </source>
</evidence>
<dbReference type="InterPro" id="IPR005467">
    <property type="entry name" value="His_kinase_dom"/>
</dbReference>
<keyword evidence="9" id="KW-0812">Transmembrane</keyword>
<evidence type="ECO:0000256" key="6">
    <source>
        <dbReference type="ARBA" id="ARBA00022777"/>
    </source>
</evidence>
<evidence type="ECO:0000256" key="4">
    <source>
        <dbReference type="ARBA" id="ARBA00022679"/>
    </source>
</evidence>
<dbReference type="PANTHER" id="PTHR43065:SF46">
    <property type="entry name" value="C4-DICARBOXYLATE TRANSPORT SENSOR PROTEIN DCTB"/>
    <property type="match status" value="1"/>
</dbReference>
<dbReference type="InterPro" id="IPR036097">
    <property type="entry name" value="HisK_dim/P_sf"/>
</dbReference>
<dbReference type="SUPFAM" id="SSF55874">
    <property type="entry name" value="ATPase domain of HSP90 chaperone/DNA topoisomerase II/histidine kinase"/>
    <property type="match status" value="1"/>
</dbReference>
<gene>
    <name evidence="11" type="ORF">E2636_14550</name>
</gene>
<dbReference type="EC" id="2.7.13.3" evidence="2"/>
<evidence type="ECO:0000256" key="2">
    <source>
        <dbReference type="ARBA" id="ARBA00012438"/>
    </source>
</evidence>
<evidence type="ECO:0000256" key="7">
    <source>
        <dbReference type="ARBA" id="ARBA00022840"/>
    </source>
</evidence>
<evidence type="ECO:0000256" key="3">
    <source>
        <dbReference type="ARBA" id="ARBA00022553"/>
    </source>
</evidence>
<dbReference type="InterPro" id="IPR003594">
    <property type="entry name" value="HATPase_dom"/>
</dbReference>
<keyword evidence="6 11" id="KW-0418">Kinase</keyword>
<keyword evidence="5" id="KW-0547">Nucleotide-binding</keyword>
<dbReference type="SMART" id="SM00387">
    <property type="entry name" value="HATPase_c"/>
    <property type="match status" value="1"/>
</dbReference>
<dbReference type="GO" id="GO:0005524">
    <property type="term" value="F:ATP binding"/>
    <property type="evidence" value="ECO:0007669"/>
    <property type="project" value="UniProtKB-KW"/>
</dbReference>
<dbReference type="SUPFAM" id="SSF47384">
    <property type="entry name" value="Homodimeric domain of signal transducing histidine kinase"/>
    <property type="match status" value="1"/>
</dbReference>
<reference evidence="11 12" key="1">
    <citation type="submission" date="2019-03" db="EMBL/GenBank/DDBJ databases">
        <title>Complete genome sequence of Paenisporosarcina antarctica CGMCC 1.6503T.</title>
        <authorList>
            <person name="Rong J.-C."/>
            <person name="Chi N.-Y."/>
            <person name="Zhang Q.-F."/>
        </authorList>
    </citation>
    <scope>NUCLEOTIDE SEQUENCE [LARGE SCALE GENOMIC DNA]</scope>
    <source>
        <strain evidence="11 12">CGMCC 1.6503</strain>
    </source>
</reference>
<evidence type="ECO:0000313" key="12">
    <source>
        <dbReference type="Proteomes" id="UP000294292"/>
    </source>
</evidence>
<proteinExistence type="predicted"/>